<feature type="transmembrane region" description="Helical" evidence="2">
    <location>
        <begin position="60"/>
        <end position="86"/>
    </location>
</feature>
<evidence type="ECO:0000313" key="4">
    <source>
        <dbReference type="Proteomes" id="UP000002630"/>
    </source>
</evidence>
<evidence type="ECO:0000256" key="1">
    <source>
        <dbReference type="SAM" id="MobiDB-lite"/>
    </source>
</evidence>
<dbReference type="Proteomes" id="UP000002630">
    <property type="component" value="Linkage Group LG18"/>
</dbReference>
<dbReference type="OrthoDB" id="10325057at2759"/>
<gene>
    <name evidence="3" type="ORF">Esi_0125_0081</name>
</gene>
<dbReference type="EMBL" id="FN647904">
    <property type="protein sequence ID" value="CBJ49066.1"/>
    <property type="molecule type" value="Genomic_DNA"/>
</dbReference>
<dbReference type="AlphaFoldDB" id="D7FJ27"/>
<accession>D7FJ27</accession>
<evidence type="ECO:0000256" key="2">
    <source>
        <dbReference type="SAM" id="Phobius"/>
    </source>
</evidence>
<sequence>MASTSGEAEEYAYDSSDITGSEEDLPSNNSKKGSKKKAVDRSQAIVKWAGGEAASTGVSAVMVAAGITTLVAPTVAVIVLVGHVIVRGSIRAVKKKLKVRAEQKAHLEQLNLTETTARSSSGHFTVVLNGVGPNGEFNSFVSPNDDASYGPVSPGHLKGISKLISGATNCNSWVYERFCQTKCGTMTVVVLRSQHSRGKDKLRVAWENSGSLDYTKAQVYTEREWKKTKFAGKTKTMPEGIADVDMALDKTLVFD</sequence>
<protein>
    <submittedName>
        <fullName evidence="3">Uncharacterized protein</fullName>
    </submittedName>
</protein>
<keyword evidence="4" id="KW-1185">Reference proteome</keyword>
<dbReference type="InParanoid" id="D7FJ27"/>
<keyword evidence="2" id="KW-0812">Transmembrane</keyword>
<name>D7FJ27_ECTSI</name>
<keyword evidence="2" id="KW-1133">Transmembrane helix</keyword>
<feature type="region of interest" description="Disordered" evidence="1">
    <location>
        <begin position="1"/>
        <end position="36"/>
    </location>
</feature>
<dbReference type="EMBL" id="FN649743">
    <property type="protein sequence ID" value="CBJ49066.1"/>
    <property type="molecule type" value="Genomic_DNA"/>
</dbReference>
<proteinExistence type="predicted"/>
<organism evidence="3 4">
    <name type="scientific">Ectocarpus siliculosus</name>
    <name type="common">Brown alga</name>
    <name type="synonym">Conferva siliculosa</name>
    <dbReference type="NCBI Taxonomy" id="2880"/>
    <lineage>
        <taxon>Eukaryota</taxon>
        <taxon>Sar</taxon>
        <taxon>Stramenopiles</taxon>
        <taxon>Ochrophyta</taxon>
        <taxon>PX clade</taxon>
        <taxon>Phaeophyceae</taxon>
        <taxon>Ectocarpales</taxon>
        <taxon>Ectocarpaceae</taxon>
        <taxon>Ectocarpus</taxon>
    </lineage>
</organism>
<evidence type="ECO:0000313" key="3">
    <source>
        <dbReference type="EMBL" id="CBJ49066.1"/>
    </source>
</evidence>
<reference evidence="3 4" key="1">
    <citation type="journal article" date="2010" name="Nature">
        <title>The Ectocarpus genome and the independent evolution of multicellularity in brown algae.</title>
        <authorList>
            <person name="Cock J.M."/>
            <person name="Sterck L."/>
            <person name="Rouze P."/>
            <person name="Scornet D."/>
            <person name="Allen A.E."/>
            <person name="Amoutzias G."/>
            <person name="Anthouard V."/>
            <person name="Artiguenave F."/>
            <person name="Aury J.M."/>
            <person name="Badger J.H."/>
            <person name="Beszteri B."/>
            <person name="Billiau K."/>
            <person name="Bonnet E."/>
            <person name="Bothwell J.H."/>
            <person name="Bowler C."/>
            <person name="Boyen C."/>
            <person name="Brownlee C."/>
            <person name="Carrano C.J."/>
            <person name="Charrier B."/>
            <person name="Cho G.Y."/>
            <person name="Coelho S.M."/>
            <person name="Collen J."/>
            <person name="Corre E."/>
            <person name="Da Silva C."/>
            <person name="Delage L."/>
            <person name="Delaroque N."/>
            <person name="Dittami S.M."/>
            <person name="Doulbeau S."/>
            <person name="Elias M."/>
            <person name="Farnham G."/>
            <person name="Gachon C.M."/>
            <person name="Gschloessl B."/>
            <person name="Heesch S."/>
            <person name="Jabbari K."/>
            <person name="Jubin C."/>
            <person name="Kawai H."/>
            <person name="Kimura K."/>
            <person name="Kloareg B."/>
            <person name="Kupper F.C."/>
            <person name="Lang D."/>
            <person name="Le Bail A."/>
            <person name="Leblanc C."/>
            <person name="Lerouge P."/>
            <person name="Lohr M."/>
            <person name="Lopez P.J."/>
            <person name="Martens C."/>
            <person name="Maumus F."/>
            <person name="Michel G."/>
            <person name="Miranda-Saavedra D."/>
            <person name="Morales J."/>
            <person name="Moreau H."/>
            <person name="Motomura T."/>
            <person name="Nagasato C."/>
            <person name="Napoli C.A."/>
            <person name="Nelson D.R."/>
            <person name="Nyvall-Collen P."/>
            <person name="Peters A.F."/>
            <person name="Pommier C."/>
            <person name="Potin P."/>
            <person name="Poulain J."/>
            <person name="Quesneville H."/>
            <person name="Read B."/>
            <person name="Rensing S.A."/>
            <person name="Ritter A."/>
            <person name="Rousvoal S."/>
            <person name="Samanta M."/>
            <person name="Samson G."/>
            <person name="Schroeder D.C."/>
            <person name="Segurens B."/>
            <person name="Strittmatter M."/>
            <person name="Tonon T."/>
            <person name="Tregear J.W."/>
            <person name="Valentin K."/>
            <person name="von Dassow P."/>
            <person name="Yamagishi T."/>
            <person name="Van de Peer Y."/>
            <person name="Wincker P."/>
        </authorList>
    </citation>
    <scope>NUCLEOTIDE SEQUENCE [LARGE SCALE GENOMIC DNA]</scope>
    <source>
        <strain evidence="4">Ec32 / CCAP1310/4</strain>
    </source>
</reference>
<keyword evidence="2" id="KW-0472">Membrane</keyword>